<evidence type="ECO:0000313" key="1">
    <source>
        <dbReference type="EMBL" id="CAG8684975.1"/>
    </source>
</evidence>
<reference evidence="1" key="1">
    <citation type="submission" date="2021-06" db="EMBL/GenBank/DDBJ databases">
        <authorList>
            <person name="Kallberg Y."/>
            <person name="Tangrot J."/>
            <person name="Rosling A."/>
        </authorList>
    </citation>
    <scope>NUCLEOTIDE SEQUENCE</scope>
    <source>
        <strain evidence="1">UK204</strain>
    </source>
</reference>
<proteinExistence type="predicted"/>
<comment type="caution">
    <text evidence="1">The sequence shown here is derived from an EMBL/GenBank/DDBJ whole genome shotgun (WGS) entry which is preliminary data.</text>
</comment>
<sequence length="108" mass="12503">MKRVSEVMANKYKISSQRVYQIWREVHLPIDPKEMVSYPPTDLPLDSKKIVSTNTNSFYGEKMDLHKSSTENTQGKGLHGEELRVFYKKNVKEDEKNKAETARLLATT</sequence>
<evidence type="ECO:0000313" key="2">
    <source>
        <dbReference type="Proteomes" id="UP000789570"/>
    </source>
</evidence>
<dbReference type="Proteomes" id="UP000789570">
    <property type="component" value="Unassembled WGS sequence"/>
</dbReference>
<protein>
    <submittedName>
        <fullName evidence="1">2677_t:CDS:1</fullName>
    </submittedName>
</protein>
<gene>
    <name evidence="1" type="ORF">FCALED_LOCUS12700</name>
</gene>
<dbReference type="EMBL" id="CAJVPQ010006458">
    <property type="protein sequence ID" value="CAG8684975.1"/>
    <property type="molecule type" value="Genomic_DNA"/>
</dbReference>
<accession>A0A9N9HL39</accession>
<organism evidence="1 2">
    <name type="scientific">Funneliformis caledonium</name>
    <dbReference type="NCBI Taxonomy" id="1117310"/>
    <lineage>
        <taxon>Eukaryota</taxon>
        <taxon>Fungi</taxon>
        <taxon>Fungi incertae sedis</taxon>
        <taxon>Mucoromycota</taxon>
        <taxon>Glomeromycotina</taxon>
        <taxon>Glomeromycetes</taxon>
        <taxon>Glomerales</taxon>
        <taxon>Glomeraceae</taxon>
        <taxon>Funneliformis</taxon>
    </lineage>
</organism>
<dbReference type="AlphaFoldDB" id="A0A9N9HL39"/>
<keyword evidence="2" id="KW-1185">Reference proteome</keyword>
<name>A0A9N9HL39_9GLOM</name>